<reference evidence="3 4" key="1">
    <citation type="submission" date="2023-05" db="EMBL/GenBank/DDBJ databases">
        <title>Microbacterium dauci sp.nov., Isolated from Carrot Rhizosphere Soil.</title>
        <authorList>
            <person name="Xiao Z."/>
            <person name="Zheng J."/>
        </authorList>
    </citation>
    <scope>NUCLEOTIDE SEQUENCE [LARGE SCALE GENOMIC DNA]</scope>
    <source>
        <strain evidence="3 4">LX3-4</strain>
    </source>
</reference>
<proteinExistence type="predicted"/>
<feature type="transmembrane region" description="Helical" evidence="1">
    <location>
        <begin position="80"/>
        <end position="99"/>
    </location>
</feature>
<gene>
    <name evidence="3" type="ORF">QNI14_08440</name>
</gene>
<dbReference type="PANTHER" id="PTHR36834">
    <property type="entry name" value="MEMBRANE PROTEIN-RELATED"/>
    <property type="match status" value="1"/>
</dbReference>
<dbReference type="Pfam" id="PF04892">
    <property type="entry name" value="VanZ"/>
    <property type="match status" value="1"/>
</dbReference>
<evidence type="ECO:0000313" key="4">
    <source>
        <dbReference type="Proteomes" id="UP001321481"/>
    </source>
</evidence>
<dbReference type="PANTHER" id="PTHR36834:SF1">
    <property type="entry name" value="INTEGRAL MEMBRANE PROTEIN"/>
    <property type="match status" value="1"/>
</dbReference>
<protein>
    <submittedName>
        <fullName evidence="3">VanZ family protein</fullName>
    </submittedName>
</protein>
<organism evidence="3 4">
    <name type="scientific">Microbacterium dauci</name>
    <dbReference type="NCBI Taxonomy" id="3048008"/>
    <lineage>
        <taxon>Bacteria</taxon>
        <taxon>Bacillati</taxon>
        <taxon>Actinomycetota</taxon>
        <taxon>Actinomycetes</taxon>
        <taxon>Micrococcales</taxon>
        <taxon>Microbacteriaceae</taxon>
        <taxon>Microbacterium</taxon>
    </lineage>
</organism>
<keyword evidence="1" id="KW-0472">Membrane</keyword>
<dbReference type="Proteomes" id="UP001321481">
    <property type="component" value="Unassembled WGS sequence"/>
</dbReference>
<sequence>MLRAPRTRIALIALAVYAAALALIAFWPVPVDSGAGPLLALITEVFPPLTHPRVEFAANILLFVPLGVLLSLIDRRATLPIAFATTVVIECVQAVALAARTPSLLDVLANLLGAGIGLLVVVAVDRHRHRRTDRADPLTR</sequence>
<feature type="transmembrane region" description="Helical" evidence="1">
    <location>
        <begin position="9"/>
        <end position="29"/>
    </location>
</feature>
<evidence type="ECO:0000256" key="1">
    <source>
        <dbReference type="SAM" id="Phobius"/>
    </source>
</evidence>
<dbReference type="EMBL" id="JASJND010000005">
    <property type="protein sequence ID" value="MDJ1114480.1"/>
    <property type="molecule type" value="Genomic_DNA"/>
</dbReference>
<keyword evidence="1" id="KW-1133">Transmembrane helix</keyword>
<dbReference type="RefSeq" id="WP_283716100.1">
    <property type="nucleotide sequence ID" value="NZ_JASJND010000005.1"/>
</dbReference>
<keyword evidence="1" id="KW-0812">Transmembrane</keyword>
<feature type="domain" description="VanZ-like" evidence="2">
    <location>
        <begin position="16"/>
        <end position="122"/>
    </location>
</feature>
<feature type="transmembrane region" description="Helical" evidence="1">
    <location>
        <begin position="56"/>
        <end position="73"/>
    </location>
</feature>
<evidence type="ECO:0000259" key="2">
    <source>
        <dbReference type="Pfam" id="PF04892"/>
    </source>
</evidence>
<dbReference type="InterPro" id="IPR053150">
    <property type="entry name" value="Teicoplanin_resist-assoc"/>
</dbReference>
<comment type="caution">
    <text evidence="3">The sequence shown here is derived from an EMBL/GenBank/DDBJ whole genome shotgun (WGS) entry which is preliminary data.</text>
</comment>
<dbReference type="InterPro" id="IPR006976">
    <property type="entry name" value="VanZ-like"/>
</dbReference>
<name>A0ABT6ZFH5_9MICO</name>
<accession>A0ABT6ZFH5</accession>
<keyword evidence="4" id="KW-1185">Reference proteome</keyword>
<feature type="transmembrane region" description="Helical" evidence="1">
    <location>
        <begin position="105"/>
        <end position="124"/>
    </location>
</feature>
<evidence type="ECO:0000313" key="3">
    <source>
        <dbReference type="EMBL" id="MDJ1114480.1"/>
    </source>
</evidence>